<dbReference type="GO" id="GO:0006865">
    <property type="term" value="P:amino acid transport"/>
    <property type="evidence" value="ECO:0007669"/>
    <property type="project" value="UniProtKB-KW"/>
</dbReference>
<dbReference type="PANTHER" id="PTHR30614">
    <property type="entry name" value="MEMBRANE COMPONENT OF AMINO ACID ABC TRANSPORTER"/>
    <property type="match status" value="1"/>
</dbReference>
<dbReference type="OrthoDB" id="9814550at2"/>
<organism evidence="12 13">
    <name type="scientific">Phreatobacter stygius</name>
    <dbReference type="NCBI Taxonomy" id="1940610"/>
    <lineage>
        <taxon>Bacteria</taxon>
        <taxon>Pseudomonadati</taxon>
        <taxon>Pseudomonadota</taxon>
        <taxon>Alphaproteobacteria</taxon>
        <taxon>Hyphomicrobiales</taxon>
        <taxon>Phreatobacteraceae</taxon>
        <taxon>Phreatobacter</taxon>
    </lineage>
</organism>
<keyword evidence="6 10" id="KW-0812">Transmembrane</keyword>
<reference evidence="12 13" key="1">
    <citation type="submission" date="2019-04" db="EMBL/GenBank/DDBJ databases">
        <title>Phreatobacter aquaticus sp. nov.</title>
        <authorList>
            <person name="Choi A."/>
        </authorList>
    </citation>
    <scope>NUCLEOTIDE SEQUENCE [LARGE SCALE GENOMIC DNA]</scope>
    <source>
        <strain evidence="12 13">KCTC 52518</strain>
    </source>
</reference>
<comment type="similarity">
    <text evidence="3">Belongs to the binding-protein-dependent transport system permease family. HisMQ subfamily.</text>
</comment>
<keyword evidence="7" id="KW-0029">Amino-acid transport</keyword>
<dbReference type="SUPFAM" id="SSF161098">
    <property type="entry name" value="MetI-like"/>
    <property type="match status" value="1"/>
</dbReference>
<evidence type="ECO:0000256" key="9">
    <source>
        <dbReference type="ARBA" id="ARBA00023136"/>
    </source>
</evidence>
<evidence type="ECO:0000256" key="4">
    <source>
        <dbReference type="ARBA" id="ARBA00022448"/>
    </source>
</evidence>
<dbReference type="PROSITE" id="PS50928">
    <property type="entry name" value="ABC_TM1"/>
    <property type="match status" value="1"/>
</dbReference>
<evidence type="ECO:0000259" key="11">
    <source>
        <dbReference type="PROSITE" id="PS50928"/>
    </source>
</evidence>
<evidence type="ECO:0000256" key="2">
    <source>
        <dbReference type="ARBA" id="ARBA00004429"/>
    </source>
</evidence>
<dbReference type="EMBL" id="CP039690">
    <property type="protein sequence ID" value="QCI65169.1"/>
    <property type="molecule type" value="Genomic_DNA"/>
</dbReference>
<keyword evidence="5" id="KW-1003">Cell membrane</keyword>
<dbReference type="InterPro" id="IPR035906">
    <property type="entry name" value="MetI-like_sf"/>
</dbReference>
<evidence type="ECO:0000256" key="5">
    <source>
        <dbReference type="ARBA" id="ARBA00022475"/>
    </source>
</evidence>
<dbReference type="PANTHER" id="PTHR30614:SF20">
    <property type="entry name" value="GLUTAMINE TRANSPORT SYSTEM PERMEASE PROTEIN GLNP"/>
    <property type="match status" value="1"/>
</dbReference>
<evidence type="ECO:0000313" key="13">
    <source>
        <dbReference type="Proteomes" id="UP000298781"/>
    </source>
</evidence>
<evidence type="ECO:0000256" key="10">
    <source>
        <dbReference type="RuleBase" id="RU363032"/>
    </source>
</evidence>
<evidence type="ECO:0000256" key="1">
    <source>
        <dbReference type="ARBA" id="ARBA00003159"/>
    </source>
</evidence>
<evidence type="ECO:0000256" key="3">
    <source>
        <dbReference type="ARBA" id="ARBA00010072"/>
    </source>
</evidence>
<feature type="domain" description="ABC transmembrane type-1" evidence="11">
    <location>
        <begin position="21"/>
        <end position="210"/>
    </location>
</feature>
<gene>
    <name evidence="12" type="ORF">E8M01_13680</name>
</gene>
<comment type="subcellular location">
    <subcellularLocation>
        <location evidence="2">Cell inner membrane</location>
        <topology evidence="2">Multi-pass membrane protein</topology>
    </subcellularLocation>
    <subcellularLocation>
        <location evidence="10">Cell membrane</location>
        <topology evidence="10">Multi-pass membrane protein</topology>
    </subcellularLocation>
</comment>
<dbReference type="Pfam" id="PF00528">
    <property type="entry name" value="BPD_transp_1"/>
    <property type="match status" value="1"/>
</dbReference>
<dbReference type="Gene3D" id="1.10.3720.10">
    <property type="entry name" value="MetI-like"/>
    <property type="match status" value="1"/>
</dbReference>
<dbReference type="NCBIfam" id="TIGR01726">
    <property type="entry name" value="HEQRo_perm_3TM"/>
    <property type="match status" value="1"/>
</dbReference>
<keyword evidence="8 10" id="KW-1133">Transmembrane helix</keyword>
<dbReference type="InterPro" id="IPR043429">
    <property type="entry name" value="ArtM/GltK/GlnP/TcyL/YhdX-like"/>
</dbReference>
<dbReference type="KEGG" id="pstg:E8M01_13680"/>
<comment type="function">
    <text evidence="1">Part of the binding-protein-dependent transport system for glutamine; probably responsible for the translocation of the substrate across the membrane.</text>
</comment>
<dbReference type="InterPro" id="IPR000515">
    <property type="entry name" value="MetI-like"/>
</dbReference>
<feature type="transmembrane region" description="Helical" evidence="10">
    <location>
        <begin position="20"/>
        <end position="45"/>
    </location>
</feature>
<dbReference type="GO" id="GO:0043190">
    <property type="term" value="C:ATP-binding cassette (ABC) transporter complex"/>
    <property type="evidence" value="ECO:0007669"/>
    <property type="project" value="InterPro"/>
</dbReference>
<dbReference type="Proteomes" id="UP000298781">
    <property type="component" value="Chromosome"/>
</dbReference>
<keyword evidence="13" id="KW-1185">Reference proteome</keyword>
<name>A0A4D7AVW7_9HYPH</name>
<evidence type="ECO:0000256" key="6">
    <source>
        <dbReference type="ARBA" id="ARBA00022692"/>
    </source>
</evidence>
<evidence type="ECO:0000256" key="8">
    <source>
        <dbReference type="ARBA" id="ARBA00022989"/>
    </source>
</evidence>
<dbReference type="AlphaFoldDB" id="A0A4D7AVW7"/>
<feature type="transmembrane region" description="Helical" evidence="10">
    <location>
        <begin position="191"/>
        <end position="213"/>
    </location>
</feature>
<feature type="transmembrane region" description="Helical" evidence="10">
    <location>
        <begin position="90"/>
        <end position="110"/>
    </location>
</feature>
<keyword evidence="4 10" id="KW-0813">Transport</keyword>
<accession>A0A4D7AVW7</accession>
<dbReference type="RefSeq" id="WP_136960617.1">
    <property type="nucleotide sequence ID" value="NZ_CP039690.1"/>
</dbReference>
<evidence type="ECO:0000256" key="7">
    <source>
        <dbReference type="ARBA" id="ARBA00022970"/>
    </source>
</evidence>
<dbReference type="GO" id="GO:0022857">
    <property type="term" value="F:transmembrane transporter activity"/>
    <property type="evidence" value="ECO:0007669"/>
    <property type="project" value="InterPro"/>
</dbReference>
<sequence>MTYQWDFGPVWRNLDGLAIGLFGTLQLTAACLALAVPLGLLLAIFRLSGYRVLSGLALVYIDFFRTAASLVLIFWFFFAFPMLVNLDFTAFTAAFLAIGLQGAAYFAEVFRGGITSIGRGQWEAARAIGMGDAVAMRYIILPQAVRRMLPVFFTRATLMLKTTTLASAIAYTDIVYVAFRVSSDTYRPIETFTVTGVIFFILIFTLSRFAAFLERRLAVAT</sequence>
<proteinExistence type="inferred from homology"/>
<feature type="transmembrane region" description="Helical" evidence="10">
    <location>
        <begin position="57"/>
        <end position="78"/>
    </location>
</feature>
<keyword evidence="9 10" id="KW-0472">Membrane</keyword>
<dbReference type="InterPro" id="IPR010065">
    <property type="entry name" value="AA_ABC_transptr_permease_3TM"/>
</dbReference>
<feature type="transmembrane region" description="Helical" evidence="10">
    <location>
        <begin position="156"/>
        <end position="179"/>
    </location>
</feature>
<dbReference type="CDD" id="cd06261">
    <property type="entry name" value="TM_PBP2"/>
    <property type="match status" value="1"/>
</dbReference>
<evidence type="ECO:0000313" key="12">
    <source>
        <dbReference type="EMBL" id="QCI65169.1"/>
    </source>
</evidence>
<protein>
    <submittedName>
        <fullName evidence="12">Amino acid ABC transporter permease</fullName>
    </submittedName>
</protein>